<sequence length="109" mass="11920">MPAGFFAAVFFAGAFAFAAGFFFGADFFAGVFFFAAMERALNPRGATGKEVWSGRGLQKRNRLWPARTSQKRALRRRRHGDARRSDETGCSSPACSATSRAGERTCGRL</sequence>
<name>A0A2W5SUM8_9BACT</name>
<feature type="transmembrane region" description="Helical" evidence="2">
    <location>
        <begin position="6"/>
        <end position="35"/>
    </location>
</feature>
<feature type="compositionally biased region" description="Polar residues" evidence="1">
    <location>
        <begin position="88"/>
        <end position="99"/>
    </location>
</feature>
<dbReference type="AlphaFoldDB" id="A0A2W5SUM8"/>
<evidence type="ECO:0000313" key="3">
    <source>
        <dbReference type="EMBL" id="PZR06600.1"/>
    </source>
</evidence>
<evidence type="ECO:0000256" key="1">
    <source>
        <dbReference type="SAM" id="MobiDB-lite"/>
    </source>
</evidence>
<dbReference type="Proteomes" id="UP000249061">
    <property type="component" value="Unassembled WGS sequence"/>
</dbReference>
<gene>
    <name evidence="3" type="ORF">DI536_30040</name>
</gene>
<evidence type="ECO:0000256" key="2">
    <source>
        <dbReference type="SAM" id="Phobius"/>
    </source>
</evidence>
<keyword evidence="2" id="KW-0812">Transmembrane</keyword>
<comment type="caution">
    <text evidence="3">The sequence shown here is derived from an EMBL/GenBank/DDBJ whole genome shotgun (WGS) entry which is preliminary data.</text>
</comment>
<keyword evidence="2" id="KW-0472">Membrane</keyword>
<dbReference type="EMBL" id="QFQP01000037">
    <property type="protein sequence ID" value="PZR06600.1"/>
    <property type="molecule type" value="Genomic_DNA"/>
</dbReference>
<evidence type="ECO:0000313" key="4">
    <source>
        <dbReference type="Proteomes" id="UP000249061"/>
    </source>
</evidence>
<feature type="region of interest" description="Disordered" evidence="1">
    <location>
        <begin position="66"/>
        <end position="109"/>
    </location>
</feature>
<proteinExistence type="predicted"/>
<protein>
    <submittedName>
        <fullName evidence="3">Uncharacterized protein</fullName>
    </submittedName>
</protein>
<feature type="compositionally biased region" description="Basic residues" evidence="1">
    <location>
        <begin position="69"/>
        <end position="81"/>
    </location>
</feature>
<accession>A0A2W5SUM8</accession>
<organism evidence="3 4">
    <name type="scientific">Archangium gephyra</name>
    <dbReference type="NCBI Taxonomy" id="48"/>
    <lineage>
        <taxon>Bacteria</taxon>
        <taxon>Pseudomonadati</taxon>
        <taxon>Myxococcota</taxon>
        <taxon>Myxococcia</taxon>
        <taxon>Myxococcales</taxon>
        <taxon>Cystobacterineae</taxon>
        <taxon>Archangiaceae</taxon>
        <taxon>Archangium</taxon>
    </lineage>
</organism>
<keyword evidence="2" id="KW-1133">Transmembrane helix</keyword>
<reference evidence="3 4" key="1">
    <citation type="submission" date="2017-08" db="EMBL/GenBank/DDBJ databases">
        <title>Infants hospitalized years apart are colonized by the same room-sourced microbial strains.</title>
        <authorList>
            <person name="Brooks B."/>
            <person name="Olm M.R."/>
            <person name="Firek B.A."/>
            <person name="Baker R."/>
            <person name="Thomas B.C."/>
            <person name="Morowitz M.J."/>
            <person name="Banfield J.F."/>
        </authorList>
    </citation>
    <scope>NUCLEOTIDE SEQUENCE [LARGE SCALE GENOMIC DNA]</scope>
    <source>
        <strain evidence="3">S2_003_000_R2_14</strain>
    </source>
</reference>